<dbReference type="Gene3D" id="3.90.1150.10">
    <property type="entry name" value="Aspartate Aminotransferase, domain 1"/>
    <property type="match status" value="1"/>
</dbReference>
<dbReference type="EC" id="1.4.4.2" evidence="5"/>
<name>A0A4U2PP02_9BACL</name>
<dbReference type="Proteomes" id="UP000308114">
    <property type="component" value="Unassembled WGS sequence"/>
</dbReference>
<comment type="caution">
    <text evidence="9">The sequence shown here is derived from an EMBL/GenBank/DDBJ whole genome shotgun (WGS) entry which is preliminary data.</text>
</comment>
<dbReference type="InterPro" id="IPR023012">
    <property type="entry name" value="GcvPB"/>
</dbReference>
<accession>A0A4U2PP02</accession>
<dbReference type="HAMAP" id="MF_00713">
    <property type="entry name" value="GcvPB"/>
    <property type="match status" value="1"/>
</dbReference>
<dbReference type="PANTHER" id="PTHR11773">
    <property type="entry name" value="GLYCINE DEHYDROGENASE, DECARBOXYLATING"/>
    <property type="match status" value="1"/>
</dbReference>
<evidence type="ECO:0000256" key="3">
    <source>
        <dbReference type="ARBA" id="ARBA00023002"/>
    </source>
</evidence>
<dbReference type="SUPFAM" id="SSF53383">
    <property type="entry name" value="PLP-dependent transferases"/>
    <property type="match status" value="1"/>
</dbReference>
<feature type="domain" description="Aminotransferase class V" evidence="7">
    <location>
        <begin position="175"/>
        <end position="301"/>
    </location>
</feature>
<evidence type="ECO:0000313" key="10">
    <source>
        <dbReference type="Proteomes" id="UP000308114"/>
    </source>
</evidence>
<evidence type="ECO:0000259" key="8">
    <source>
        <dbReference type="Pfam" id="PF21478"/>
    </source>
</evidence>
<comment type="catalytic activity">
    <reaction evidence="4 5">
        <text>N(6)-[(R)-lipoyl]-L-lysyl-[glycine-cleavage complex H protein] + glycine + H(+) = N(6)-[(R)-S(8)-aminomethyldihydrolipoyl]-L-lysyl-[glycine-cleavage complex H protein] + CO2</text>
        <dbReference type="Rhea" id="RHEA:24304"/>
        <dbReference type="Rhea" id="RHEA-COMP:10494"/>
        <dbReference type="Rhea" id="RHEA-COMP:10495"/>
        <dbReference type="ChEBI" id="CHEBI:15378"/>
        <dbReference type="ChEBI" id="CHEBI:16526"/>
        <dbReference type="ChEBI" id="CHEBI:57305"/>
        <dbReference type="ChEBI" id="CHEBI:83099"/>
        <dbReference type="ChEBI" id="CHEBI:83143"/>
        <dbReference type="EC" id="1.4.4.2"/>
    </reaction>
</comment>
<feature type="compositionally biased region" description="Polar residues" evidence="6">
    <location>
        <begin position="1"/>
        <end position="21"/>
    </location>
</feature>
<dbReference type="Pfam" id="PF21478">
    <property type="entry name" value="GcvP2_C"/>
    <property type="match status" value="1"/>
</dbReference>
<dbReference type="InterPro" id="IPR015424">
    <property type="entry name" value="PyrdxlP-dep_Trfase"/>
</dbReference>
<evidence type="ECO:0000259" key="7">
    <source>
        <dbReference type="Pfam" id="PF00266"/>
    </source>
</evidence>
<dbReference type="CDD" id="cd00613">
    <property type="entry name" value="GDC-P"/>
    <property type="match status" value="1"/>
</dbReference>
<feature type="modified residue" description="N6-(pyridoxal phosphate)lysine" evidence="5">
    <location>
        <position position="294"/>
    </location>
</feature>
<evidence type="ECO:0000256" key="2">
    <source>
        <dbReference type="ARBA" id="ARBA00022898"/>
    </source>
</evidence>
<dbReference type="PANTHER" id="PTHR11773:SF1">
    <property type="entry name" value="GLYCINE DEHYDROGENASE (DECARBOXYLATING), MITOCHONDRIAL"/>
    <property type="match status" value="1"/>
</dbReference>
<dbReference type="EMBL" id="PNXQ01000018">
    <property type="protein sequence ID" value="TKH40817.1"/>
    <property type="molecule type" value="Genomic_DNA"/>
</dbReference>
<dbReference type="GO" id="GO:0016594">
    <property type="term" value="F:glycine binding"/>
    <property type="evidence" value="ECO:0007669"/>
    <property type="project" value="TreeGrafter"/>
</dbReference>
<comment type="subunit">
    <text evidence="5">The glycine cleavage system is composed of four proteins: P, T, L and H. In this organism, the P 'protein' is a heterodimer of two subunits.</text>
</comment>
<sequence length="508" mass="55868">MTHTTGQDQGTPNPEVESSQNQKKKHEQALIFELSRPGRIAYSLPECDVPRRPVAELLPDYAQRNEPAALPEVYEVDVIRHYTALSRRNFGVDNGFYPLGSCTMKYNPKVNEDVARYAGFAKIHPYQPEDSIQGAMALLHTLQNDLAALTGMDAVTLQPAAGAHGEWTGLMMIRSYHEARGERRTKVLVPDSSHGTNPASATVAGFETITLPSTPQGLVDLDALRQAVGNDTAALMLTNPNTLGLFEKQIADIAAIVHEAGGLLYYDGANSNAIMGITRPGDMGFDVVHLNLHKTMSTPHGGGGPGAGPVGVKQRLIPYLPKPLVVRDPQGTYRWDREQGDSIGRVKAFYGNFGILVRAYAYIRSYGPDGLKRVSECAVLNANYMMHRLAPHFDIPYPGYCKHEFVMSGRGLQKFGVRTLDVAKRLLDFGYHPPTIYFPLNVEECIMIEPTETESKETLDAFIDTMIQIAREAEETPELVLNAPYTTPVTRLDEATAARKPILNCSCS</sequence>
<proteinExistence type="inferred from homology"/>
<dbReference type="GO" id="GO:0030170">
    <property type="term" value="F:pyridoxal phosphate binding"/>
    <property type="evidence" value="ECO:0007669"/>
    <property type="project" value="TreeGrafter"/>
</dbReference>
<dbReference type="AlphaFoldDB" id="A0A4U2PP02"/>
<dbReference type="InterPro" id="IPR049316">
    <property type="entry name" value="GDC-P_C"/>
</dbReference>
<keyword evidence="2 5" id="KW-0663">Pyridoxal phosphate</keyword>
<dbReference type="FunFam" id="3.40.640.10:FF:000034">
    <property type="entry name" value="Probable glycine dehydrogenase (decarboxylating) subunit 2"/>
    <property type="match status" value="1"/>
</dbReference>
<dbReference type="GO" id="GO:0005829">
    <property type="term" value="C:cytosol"/>
    <property type="evidence" value="ECO:0007669"/>
    <property type="project" value="TreeGrafter"/>
</dbReference>
<feature type="domain" description="Glycine dehydrogenase C-terminal" evidence="8">
    <location>
        <begin position="375"/>
        <end position="476"/>
    </location>
</feature>
<evidence type="ECO:0000256" key="6">
    <source>
        <dbReference type="SAM" id="MobiDB-lite"/>
    </source>
</evidence>
<organism evidence="9 10">
    <name type="scientific">Paenibacillus terrae</name>
    <dbReference type="NCBI Taxonomy" id="159743"/>
    <lineage>
        <taxon>Bacteria</taxon>
        <taxon>Bacillati</taxon>
        <taxon>Bacillota</taxon>
        <taxon>Bacilli</taxon>
        <taxon>Bacillales</taxon>
        <taxon>Paenibacillaceae</taxon>
        <taxon>Paenibacillus</taxon>
    </lineage>
</organism>
<dbReference type="GO" id="GO:0019464">
    <property type="term" value="P:glycine decarboxylation via glycine cleavage system"/>
    <property type="evidence" value="ECO:0007669"/>
    <property type="project" value="UniProtKB-UniRule"/>
</dbReference>
<gene>
    <name evidence="5" type="primary">gcvPB</name>
    <name evidence="9" type="ORF">C1I60_23920</name>
</gene>
<protein>
    <recommendedName>
        <fullName evidence="5">Probable glycine dehydrogenase (decarboxylating) subunit 2</fullName>
        <ecNumber evidence="5">1.4.4.2</ecNumber>
    </recommendedName>
    <alternativeName>
        <fullName evidence="5">Glycine cleavage system P-protein subunit 2</fullName>
    </alternativeName>
    <alternativeName>
        <fullName evidence="5">Glycine decarboxylase subunit 2</fullName>
    </alternativeName>
    <alternativeName>
        <fullName evidence="5">Glycine dehydrogenase (aminomethyl-transferring) subunit 2</fullName>
    </alternativeName>
</protein>
<dbReference type="InterPro" id="IPR020581">
    <property type="entry name" value="GDC_P"/>
</dbReference>
<dbReference type="Gene3D" id="6.20.440.10">
    <property type="match status" value="1"/>
</dbReference>
<dbReference type="NCBIfam" id="NF003346">
    <property type="entry name" value="PRK04366.1"/>
    <property type="match status" value="1"/>
</dbReference>
<reference evidence="9 10" key="1">
    <citation type="submission" date="2018-01" db="EMBL/GenBank/DDBJ databases">
        <title>Bacillales members from the olive rhizosphere are effective biological control agents against Verticillium dahliae.</title>
        <authorList>
            <person name="Gomez-Lama C."/>
            <person name="Legarda G."/>
            <person name="Ruano-Rosa D."/>
            <person name="Pizarro-Tobias P."/>
            <person name="Valverde-Corredor A."/>
            <person name="Niqui J.L."/>
            <person name="Trivino J.C."/>
            <person name="Roca A."/>
            <person name="Mercado-Blanco J."/>
        </authorList>
    </citation>
    <scope>NUCLEOTIDE SEQUENCE [LARGE SCALE GENOMIC DNA]</scope>
    <source>
        <strain evidence="9 10">PIC167</strain>
    </source>
</reference>
<evidence type="ECO:0000256" key="1">
    <source>
        <dbReference type="ARBA" id="ARBA00003788"/>
    </source>
</evidence>
<dbReference type="InterPro" id="IPR015422">
    <property type="entry name" value="PyrdxlP-dep_Trfase_small"/>
</dbReference>
<evidence type="ECO:0000256" key="5">
    <source>
        <dbReference type="HAMAP-Rule" id="MF_00713"/>
    </source>
</evidence>
<dbReference type="GO" id="GO:0004375">
    <property type="term" value="F:glycine dehydrogenase (decarboxylating) activity"/>
    <property type="evidence" value="ECO:0007669"/>
    <property type="project" value="UniProtKB-EC"/>
</dbReference>
<dbReference type="RefSeq" id="WP_137063985.1">
    <property type="nucleotide sequence ID" value="NZ_PNXQ01000018.1"/>
</dbReference>
<dbReference type="GO" id="GO:0005960">
    <property type="term" value="C:glycine cleavage complex"/>
    <property type="evidence" value="ECO:0007669"/>
    <property type="project" value="TreeGrafter"/>
</dbReference>
<comment type="cofactor">
    <cofactor evidence="5">
        <name>pyridoxal 5'-phosphate</name>
        <dbReference type="ChEBI" id="CHEBI:597326"/>
    </cofactor>
</comment>
<feature type="region of interest" description="Disordered" evidence="6">
    <location>
        <begin position="1"/>
        <end position="26"/>
    </location>
</feature>
<dbReference type="InterPro" id="IPR015421">
    <property type="entry name" value="PyrdxlP-dep_Trfase_major"/>
</dbReference>
<dbReference type="FunFam" id="3.90.1150.10:FF:000014">
    <property type="entry name" value="Probable glycine dehydrogenase (decarboxylating) subunit 2"/>
    <property type="match status" value="1"/>
</dbReference>
<evidence type="ECO:0000256" key="4">
    <source>
        <dbReference type="ARBA" id="ARBA00049026"/>
    </source>
</evidence>
<comment type="similarity">
    <text evidence="5">Belongs to the GcvP family. C-terminal subunit subfamily.</text>
</comment>
<evidence type="ECO:0000313" key="9">
    <source>
        <dbReference type="EMBL" id="TKH40817.1"/>
    </source>
</evidence>
<dbReference type="Pfam" id="PF00266">
    <property type="entry name" value="Aminotran_5"/>
    <property type="match status" value="1"/>
</dbReference>
<dbReference type="Gene3D" id="3.40.640.10">
    <property type="entry name" value="Type I PLP-dependent aspartate aminotransferase-like (Major domain)"/>
    <property type="match status" value="1"/>
</dbReference>
<keyword evidence="3 5" id="KW-0560">Oxidoreductase</keyword>
<comment type="function">
    <text evidence="1 5">The glycine cleavage system catalyzes the degradation of glycine. The P protein binds the alpha-amino group of glycine through its pyridoxal phosphate cofactor; CO(2) is released and the remaining methylamine moiety is then transferred to the lipoamide cofactor of the H protein.</text>
</comment>
<dbReference type="InterPro" id="IPR000192">
    <property type="entry name" value="Aminotrans_V_dom"/>
</dbReference>